<evidence type="ECO:0008006" key="3">
    <source>
        <dbReference type="Google" id="ProtNLM"/>
    </source>
</evidence>
<dbReference type="AlphaFoldDB" id="A0A7W6EQV5"/>
<dbReference type="EMBL" id="JACIBY010000005">
    <property type="protein sequence ID" value="MBB3838888.1"/>
    <property type="molecule type" value="Genomic_DNA"/>
</dbReference>
<evidence type="ECO:0000313" key="1">
    <source>
        <dbReference type="EMBL" id="MBB3838888.1"/>
    </source>
</evidence>
<keyword evidence="2" id="KW-1185">Reference proteome</keyword>
<organism evidence="1 2">
    <name type="scientific">Runella defluvii</name>
    <dbReference type="NCBI Taxonomy" id="370973"/>
    <lineage>
        <taxon>Bacteria</taxon>
        <taxon>Pseudomonadati</taxon>
        <taxon>Bacteroidota</taxon>
        <taxon>Cytophagia</taxon>
        <taxon>Cytophagales</taxon>
        <taxon>Spirosomataceae</taxon>
        <taxon>Runella</taxon>
    </lineage>
</organism>
<gene>
    <name evidence="1" type="ORF">FHS57_002894</name>
</gene>
<dbReference type="RefSeq" id="WP_183974675.1">
    <property type="nucleotide sequence ID" value="NZ_JACIBY010000005.1"/>
</dbReference>
<dbReference type="Pfam" id="PF11013">
    <property type="entry name" value="DUF2851"/>
    <property type="match status" value="1"/>
</dbReference>
<name>A0A7W6EQV5_9BACT</name>
<accession>A0A7W6EQV5</accession>
<dbReference type="InterPro" id="IPR021272">
    <property type="entry name" value="DUF2851"/>
</dbReference>
<protein>
    <recommendedName>
        <fullName evidence="3">DUF2851 family protein</fullName>
    </recommendedName>
</protein>
<evidence type="ECO:0000313" key="2">
    <source>
        <dbReference type="Proteomes" id="UP000541352"/>
    </source>
</evidence>
<comment type="caution">
    <text evidence="1">The sequence shown here is derived from an EMBL/GenBank/DDBJ whole genome shotgun (WGS) entry which is preliminary data.</text>
</comment>
<proteinExistence type="predicted"/>
<reference evidence="1 2" key="1">
    <citation type="submission" date="2020-08" db="EMBL/GenBank/DDBJ databases">
        <title>Genomic Encyclopedia of Type Strains, Phase IV (KMG-IV): sequencing the most valuable type-strain genomes for metagenomic binning, comparative biology and taxonomic classification.</title>
        <authorList>
            <person name="Goeker M."/>
        </authorList>
    </citation>
    <scope>NUCLEOTIDE SEQUENCE [LARGE SCALE GENOMIC DNA]</scope>
    <source>
        <strain evidence="1 2">DSM 17976</strain>
    </source>
</reference>
<dbReference type="Proteomes" id="UP000541352">
    <property type="component" value="Unassembled WGS sequence"/>
</dbReference>
<sequence>MSEDFLYFLWQFQYFDAAHLTTTAGESLQVLAIGQRNANAGPDFINGRVIVENIEWAGSIEMHLRSSDWHRHAHTTDRAYESVVLHVVWENDTDICRHDGTAVPTLALKNITSPKLLHKYHVLIGSKATIPCENQLGAVSNLQKRMMLDRAATQRLERKAQGVLELLTQNHQDWEETTYQLLAQNFGFKVNAEPMLRLAQGLPLKILHKHRDNLFQLEALLFGQAGLLIPADEYALSLQKEYAFLAAKYSLKSTQLQAHEWKFLRLRPANFPTVRLAQLAAFIQQQPSLFSLFIHGENVKKLEEVLRAKQSDYWQTHYHFQKTTAAKVATLGKASVENIVVNTVVPLVAAYAEAKDNLDFMTKATELLEQLPAETNHLTDRWHQMGIESKTAFDSQAIIELYTHFCVKKGCLQCAIGTSLLKSP</sequence>